<reference evidence="1 2" key="1">
    <citation type="journal article" date="2015" name="Sci. Rep.">
        <title>Chromosome-level genome map provides insights into diverse defense mechanisms in the medicinal fungus Ganoderma sinense.</title>
        <authorList>
            <person name="Zhu Y."/>
            <person name="Xu J."/>
            <person name="Sun C."/>
            <person name="Zhou S."/>
            <person name="Xu H."/>
            <person name="Nelson D.R."/>
            <person name="Qian J."/>
            <person name="Song J."/>
            <person name="Luo H."/>
            <person name="Xiang L."/>
            <person name="Li Y."/>
            <person name="Xu Z."/>
            <person name="Ji A."/>
            <person name="Wang L."/>
            <person name="Lu S."/>
            <person name="Hayward A."/>
            <person name="Sun W."/>
            <person name="Li X."/>
            <person name="Schwartz D.C."/>
            <person name="Wang Y."/>
            <person name="Chen S."/>
        </authorList>
    </citation>
    <scope>NUCLEOTIDE SEQUENCE [LARGE SCALE GENOMIC DNA]</scope>
    <source>
        <strain evidence="1 2">ZZ0214-1</strain>
    </source>
</reference>
<comment type="caution">
    <text evidence="1">The sequence shown here is derived from an EMBL/GenBank/DDBJ whole genome shotgun (WGS) entry which is preliminary data.</text>
</comment>
<evidence type="ECO:0000313" key="1">
    <source>
        <dbReference type="EMBL" id="PIL29537.1"/>
    </source>
</evidence>
<accession>A0A2G8S732</accession>
<protein>
    <submittedName>
        <fullName evidence="1">Uncharacterized protein</fullName>
    </submittedName>
</protein>
<dbReference type="EMBL" id="AYKW01000021">
    <property type="protein sequence ID" value="PIL29537.1"/>
    <property type="molecule type" value="Genomic_DNA"/>
</dbReference>
<organism evidence="1 2">
    <name type="scientific">Ganoderma sinense ZZ0214-1</name>
    <dbReference type="NCBI Taxonomy" id="1077348"/>
    <lineage>
        <taxon>Eukaryota</taxon>
        <taxon>Fungi</taxon>
        <taxon>Dikarya</taxon>
        <taxon>Basidiomycota</taxon>
        <taxon>Agaricomycotina</taxon>
        <taxon>Agaricomycetes</taxon>
        <taxon>Polyporales</taxon>
        <taxon>Polyporaceae</taxon>
        <taxon>Ganoderma</taxon>
    </lineage>
</organism>
<evidence type="ECO:0000313" key="2">
    <source>
        <dbReference type="Proteomes" id="UP000230002"/>
    </source>
</evidence>
<dbReference type="Proteomes" id="UP000230002">
    <property type="component" value="Unassembled WGS sequence"/>
</dbReference>
<proteinExistence type="predicted"/>
<keyword evidence="2" id="KW-1185">Reference proteome</keyword>
<dbReference type="OrthoDB" id="10554844at2759"/>
<sequence>MTSIADIDILIAALYPHIYQARVENLISPTSSLQPSENSTAVHSFVDSFAELFHFYPDCKTAAVASQSLLHQKMSLYICPSAPTPAGFEADVKRWFTQFMDTRTASIEKADSERERFIIDVYSLCYAKMRQGAVVDDRVWTLFVNLSEPKNEKERGRRKAVSEKLANLSTLVESFVDTISREKPSLGVETRQFHDVCVNICDAMKDNELKDYINKYLYVLGVDYLLQRFFRLPIAISNLLSSATKPELPFDGECPITVVDAGKLGARQFKALLSAENLQEILPGDVDWDEVRNAFIEDESGTLIEGLYWNPSDFVLSTGAPVTPHPEVTLIQDLLNKHNCDSDQGAAVTVYIACSTTPCYATVVYAAAINNVLQDRGKSFKFTLRTDDLTWCRLSTADPWILVNMAEKDIVERLKETLLSELRNMMDVWEKEQLFY</sequence>
<name>A0A2G8S732_9APHY</name>
<gene>
    <name evidence="1" type="ORF">GSI_08345</name>
</gene>
<dbReference type="AlphaFoldDB" id="A0A2G8S732"/>